<comment type="caution">
    <text evidence="12">The sequence shown here is derived from an EMBL/GenBank/DDBJ whole genome shotgun (WGS) entry which is preliminary data.</text>
</comment>
<keyword evidence="2 8" id="KW-0964">Secreted</keyword>
<evidence type="ECO:0000256" key="7">
    <source>
        <dbReference type="ARBA" id="ARBA00023157"/>
    </source>
</evidence>
<keyword evidence="4" id="KW-0732">Signal</keyword>
<dbReference type="InterPro" id="IPR038565">
    <property type="entry name" value="CLIP_sf"/>
</dbReference>
<accession>A0A3S3S8G0</accession>
<dbReference type="PRINTS" id="PR00722">
    <property type="entry name" value="CHYMOTRYPSIN"/>
</dbReference>
<dbReference type="AlphaFoldDB" id="A0A3S3S8G0"/>
<dbReference type="InterPro" id="IPR018114">
    <property type="entry name" value="TRYPSIN_HIS"/>
</dbReference>
<evidence type="ECO:0000256" key="6">
    <source>
        <dbReference type="ARBA" id="ARBA00022825"/>
    </source>
</evidence>
<dbReference type="Pfam" id="PF00089">
    <property type="entry name" value="Trypsin"/>
    <property type="match status" value="1"/>
</dbReference>
<dbReference type="EC" id="3.4.21.-" evidence="8"/>
<keyword evidence="6 8" id="KW-0720">Serine protease</keyword>
<evidence type="ECO:0000256" key="5">
    <source>
        <dbReference type="ARBA" id="ARBA00022801"/>
    </source>
</evidence>
<dbReference type="Pfam" id="PF12032">
    <property type="entry name" value="CLIP"/>
    <property type="match status" value="1"/>
</dbReference>
<evidence type="ECO:0000256" key="3">
    <source>
        <dbReference type="ARBA" id="ARBA00022670"/>
    </source>
</evidence>
<protein>
    <recommendedName>
        <fullName evidence="8">CLIP domain-containing serine protease</fullName>
        <ecNumber evidence="8">3.4.21.-</ecNumber>
    </recommendedName>
</protein>
<dbReference type="InterPro" id="IPR001314">
    <property type="entry name" value="Peptidase_S1A"/>
</dbReference>
<dbReference type="STRING" id="1965070.A0A3S3S8G0"/>
<evidence type="ECO:0000256" key="9">
    <source>
        <dbReference type="SAM" id="MobiDB-lite"/>
    </source>
</evidence>
<dbReference type="Gene3D" id="2.40.10.10">
    <property type="entry name" value="Trypsin-like serine proteases"/>
    <property type="match status" value="1"/>
</dbReference>
<dbReference type="PROSITE" id="PS00134">
    <property type="entry name" value="TRYPSIN_HIS"/>
    <property type="match status" value="1"/>
</dbReference>
<dbReference type="InterPro" id="IPR001254">
    <property type="entry name" value="Trypsin_dom"/>
</dbReference>
<dbReference type="InterPro" id="IPR009003">
    <property type="entry name" value="Peptidase_S1_PA"/>
</dbReference>
<comment type="subcellular location">
    <subcellularLocation>
        <location evidence="1 8">Secreted</location>
    </subcellularLocation>
</comment>
<dbReference type="FunFam" id="2.40.10.10:FF:000047">
    <property type="entry name" value="Trypsin eta"/>
    <property type="match status" value="1"/>
</dbReference>
<dbReference type="PANTHER" id="PTHR24252:SF7">
    <property type="entry name" value="HYALIN"/>
    <property type="match status" value="1"/>
</dbReference>
<comment type="domain">
    <text evidence="8">The clip domain consists of 35-55 residues which are 'knitted' together usually by 3 conserved disulfide bonds forming a clip-like compact structure.</text>
</comment>
<reference evidence="12 13" key="1">
    <citation type="journal article" date="2018" name="Gigascience">
        <title>Genomes of trombidid mites reveal novel predicted allergens and laterally-transferred genes associated with secondary metabolism.</title>
        <authorList>
            <person name="Dong X."/>
            <person name="Chaisiri K."/>
            <person name="Xia D."/>
            <person name="Armstrong S.D."/>
            <person name="Fang Y."/>
            <person name="Donnelly M.J."/>
            <person name="Kadowaki T."/>
            <person name="McGarry J.W."/>
            <person name="Darby A.C."/>
            <person name="Makepeace B.L."/>
        </authorList>
    </citation>
    <scope>NUCLEOTIDE SEQUENCE [LARGE SCALE GENOMIC DNA]</scope>
    <source>
        <strain evidence="12">UoL-WK</strain>
    </source>
</reference>
<dbReference type="EMBL" id="NCKU01001515">
    <property type="protein sequence ID" value="RWS11937.1"/>
    <property type="molecule type" value="Genomic_DNA"/>
</dbReference>
<dbReference type="OrthoDB" id="10012881at2759"/>
<keyword evidence="3 8" id="KW-0645">Protease</keyword>
<evidence type="ECO:0000256" key="1">
    <source>
        <dbReference type="ARBA" id="ARBA00004613"/>
    </source>
</evidence>
<sequence length="410" mass="45555">MGLIAIRAEANIDCPLNCLISLFPTLQVQHNTYGNDDLFNSVDDLSCVTPHGENGKCVLIYNCPHSRKLIVSAVKPKICSWHANVPIICCPTSTVDKSVPTEREHNVPSEGSNDDNDQPLETPRSIDDEDEEDFNLRYCGTRTLKPNRYRIVGGTEAYPGEFPWSVAIFEKTLDGKLVHICGGSILTDRFILTAAHCFSGSVNPSNYVIGVGSSFLHKTVKHEIEKIILHPDYESSFYYNDIALIETEKPLTFNTLVRPVCLPFNNKIASGDQVSVAGWGLLNFEGVKSEVLNKATLNVIPRKRCNHTYSVHKSRKIPDGITEDFVCAGAPDYSRDACEADSGGPLIKRESTRPSPVYQLEGKFTQFGIVSFGYKCAYKGYPGVYTDVSRFLDWIKKMANFESSSAPPFY</sequence>
<feature type="domain" description="Clip" evidence="11">
    <location>
        <begin position="46"/>
        <end position="90"/>
    </location>
</feature>
<dbReference type="PROSITE" id="PS51888">
    <property type="entry name" value="CLIP"/>
    <property type="match status" value="1"/>
</dbReference>
<evidence type="ECO:0000259" key="11">
    <source>
        <dbReference type="PROSITE" id="PS51888"/>
    </source>
</evidence>
<evidence type="ECO:0000256" key="4">
    <source>
        <dbReference type="ARBA" id="ARBA00022729"/>
    </source>
</evidence>
<dbReference type="SMART" id="SM00020">
    <property type="entry name" value="Tryp_SPc"/>
    <property type="match status" value="1"/>
</dbReference>
<dbReference type="Gene3D" id="3.30.1640.30">
    <property type="match status" value="1"/>
</dbReference>
<keyword evidence="7" id="KW-1015">Disulfide bond</keyword>
<dbReference type="SUPFAM" id="SSF50494">
    <property type="entry name" value="Trypsin-like serine proteases"/>
    <property type="match status" value="1"/>
</dbReference>
<evidence type="ECO:0000256" key="8">
    <source>
        <dbReference type="RuleBase" id="RU366078"/>
    </source>
</evidence>
<dbReference type="GO" id="GO:0016485">
    <property type="term" value="P:protein processing"/>
    <property type="evidence" value="ECO:0007669"/>
    <property type="project" value="UniProtKB-ARBA"/>
</dbReference>
<dbReference type="SMART" id="SM00680">
    <property type="entry name" value="CLIP"/>
    <property type="match status" value="1"/>
</dbReference>
<organism evidence="12 13">
    <name type="scientific">Dinothrombium tinctorium</name>
    <dbReference type="NCBI Taxonomy" id="1965070"/>
    <lineage>
        <taxon>Eukaryota</taxon>
        <taxon>Metazoa</taxon>
        <taxon>Ecdysozoa</taxon>
        <taxon>Arthropoda</taxon>
        <taxon>Chelicerata</taxon>
        <taxon>Arachnida</taxon>
        <taxon>Acari</taxon>
        <taxon>Acariformes</taxon>
        <taxon>Trombidiformes</taxon>
        <taxon>Prostigmata</taxon>
        <taxon>Anystina</taxon>
        <taxon>Parasitengona</taxon>
        <taxon>Trombidioidea</taxon>
        <taxon>Trombidiidae</taxon>
        <taxon>Dinothrombium</taxon>
    </lineage>
</organism>
<dbReference type="GO" id="GO:0004252">
    <property type="term" value="F:serine-type endopeptidase activity"/>
    <property type="evidence" value="ECO:0007669"/>
    <property type="project" value="UniProtKB-UniRule"/>
</dbReference>
<evidence type="ECO:0000259" key="10">
    <source>
        <dbReference type="PROSITE" id="PS50240"/>
    </source>
</evidence>
<name>A0A3S3S8G0_9ACAR</name>
<dbReference type="PANTHER" id="PTHR24252">
    <property type="entry name" value="ACROSIN-RELATED"/>
    <property type="match status" value="1"/>
</dbReference>
<gene>
    <name evidence="12" type="ORF">B4U79_03520</name>
</gene>
<feature type="domain" description="Peptidase S1" evidence="10">
    <location>
        <begin position="151"/>
        <end position="400"/>
    </location>
</feature>
<dbReference type="Proteomes" id="UP000285301">
    <property type="component" value="Unassembled WGS sequence"/>
</dbReference>
<proteinExistence type="inferred from homology"/>
<evidence type="ECO:0000313" key="13">
    <source>
        <dbReference type="Proteomes" id="UP000285301"/>
    </source>
</evidence>
<dbReference type="CDD" id="cd00190">
    <property type="entry name" value="Tryp_SPc"/>
    <property type="match status" value="1"/>
</dbReference>
<dbReference type="PROSITE" id="PS50240">
    <property type="entry name" value="TRYPSIN_DOM"/>
    <property type="match status" value="1"/>
</dbReference>
<evidence type="ECO:0000313" key="12">
    <source>
        <dbReference type="EMBL" id="RWS11937.1"/>
    </source>
</evidence>
<evidence type="ECO:0000256" key="2">
    <source>
        <dbReference type="ARBA" id="ARBA00022525"/>
    </source>
</evidence>
<keyword evidence="13" id="KW-1185">Reference proteome</keyword>
<dbReference type="InterPro" id="IPR022700">
    <property type="entry name" value="CLIP"/>
</dbReference>
<comment type="similarity">
    <text evidence="8">Belongs to the peptidase S1 family. CLIP subfamily.</text>
</comment>
<dbReference type="InterPro" id="IPR043504">
    <property type="entry name" value="Peptidase_S1_PA_chymotrypsin"/>
</dbReference>
<keyword evidence="5 8" id="KW-0378">Hydrolase</keyword>
<dbReference type="GO" id="GO:0005576">
    <property type="term" value="C:extracellular region"/>
    <property type="evidence" value="ECO:0007669"/>
    <property type="project" value="UniProtKB-SubCell"/>
</dbReference>
<feature type="region of interest" description="Disordered" evidence="9">
    <location>
        <begin position="97"/>
        <end position="127"/>
    </location>
</feature>